<dbReference type="Proteomes" id="UP000035548">
    <property type="component" value="Chromosome"/>
</dbReference>
<proteinExistence type="predicted"/>
<dbReference type="REBASE" id="113871">
    <property type="entry name" value="Cut45634ORF8680P"/>
</dbReference>
<dbReference type="EMBL" id="CP011546">
    <property type="protein sequence ID" value="AKK11717.1"/>
    <property type="molecule type" value="Genomic_DNA"/>
</dbReference>
<protein>
    <recommendedName>
        <fullName evidence="1">Type ISP restriction-modification enzyme coupler domain-containing protein</fullName>
    </recommendedName>
</protein>
<sequence length="254" mass="28918">MVWQLLNALRAHDDRFNAKINSLALNEGDVAELAIEIDHVAPPATTIENKLTEADQKNPAAEDDPSELVQQLALYSQDQWQEALYTRLVDKVGTRTYWEDWADDAISMLSQHLITAPVFNALFDNYDFIAHNPVAQVMDTMVTALHRTHIDSETDQLEKFYESVRVRASEVTSASGKLHVIKELYERFFRKASRSRPKPWALSTPRWRSWTSSCVPRMKRRVFTSARGLRMKACASSTRSLVPPRLASRSCNPG</sequence>
<evidence type="ECO:0000313" key="3">
    <source>
        <dbReference type="Proteomes" id="UP000035548"/>
    </source>
</evidence>
<organism evidence="2 3">
    <name type="scientific">Corynebacterium uterequi</name>
    <dbReference type="NCBI Taxonomy" id="1072256"/>
    <lineage>
        <taxon>Bacteria</taxon>
        <taxon>Bacillati</taxon>
        <taxon>Actinomycetota</taxon>
        <taxon>Actinomycetes</taxon>
        <taxon>Mycobacteriales</taxon>
        <taxon>Corynebacteriaceae</taxon>
        <taxon>Corynebacterium</taxon>
    </lineage>
</organism>
<dbReference type="Pfam" id="PF22240">
    <property type="entry name" value="ISP_coupler"/>
    <property type="match status" value="1"/>
</dbReference>
<gene>
    <name evidence="2" type="ORF">CUTER_08680</name>
</gene>
<keyword evidence="3" id="KW-1185">Reference proteome</keyword>
<evidence type="ECO:0000259" key="1">
    <source>
        <dbReference type="Pfam" id="PF22240"/>
    </source>
</evidence>
<dbReference type="AlphaFoldDB" id="A0A0G3HKU2"/>
<evidence type="ECO:0000313" key="2">
    <source>
        <dbReference type="EMBL" id="AKK11717.1"/>
    </source>
</evidence>
<reference evidence="2 3" key="1">
    <citation type="journal article" date="2015" name="Genome Announc.">
        <title>Virulence Factor Genes Detected in the Complete Genome Sequence of Corynebacterium uterequi DSM 45634, Isolated from the Uterus of a Maiden Mare.</title>
        <authorList>
            <person name="Ruckert C."/>
            <person name="Kriete M."/>
            <person name="Jaenicke S."/>
            <person name="Winkler A."/>
            <person name="Tauch A."/>
        </authorList>
    </citation>
    <scope>NUCLEOTIDE SEQUENCE [LARGE SCALE GENOMIC DNA]</scope>
    <source>
        <strain evidence="2 3">DSM 45634</strain>
    </source>
</reference>
<dbReference type="InterPro" id="IPR053980">
    <property type="entry name" value="ISP_coupler"/>
</dbReference>
<accession>A0A0G3HKU2</accession>
<feature type="domain" description="Type ISP restriction-modification enzyme coupler" evidence="1">
    <location>
        <begin position="102"/>
        <end position="175"/>
    </location>
</feature>
<name>A0A0G3HKU2_9CORY</name>
<reference evidence="3" key="2">
    <citation type="submission" date="2015-05" db="EMBL/GenBank/DDBJ databases">
        <title>Complete genome sequence of Corynebacterium uterequi DSM 45634, isolated from the uterus of a maiden mare.</title>
        <authorList>
            <person name="Ruckert C."/>
            <person name="Albersmeier A."/>
            <person name="Winkler A."/>
            <person name="Tauch A."/>
        </authorList>
    </citation>
    <scope>NUCLEOTIDE SEQUENCE [LARGE SCALE GENOMIC DNA]</scope>
    <source>
        <strain evidence="3">DSM 45634</strain>
    </source>
</reference>
<dbReference type="PATRIC" id="fig|1072256.5.peg.1711"/>
<dbReference type="KEGG" id="cut:CUTER_08680"/>